<dbReference type="RefSeq" id="WP_067238472.1">
    <property type="nucleotide sequence ID" value="NZ_LZMZ01000051.1"/>
</dbReference>
<dbReference type="Proteomes" id="UP000092508">
    <property type="component" value="Unassembled WGS sequence"/>
</dbReference>
<dbReference type="OrthoDB" id="6650393at2"/>
<reference evidence="1 2" key="1">
    <citation type="submission" date="2016-06" db="EMBL/GenBank/DDBJ databases">
        <title>Draft genome of Moraxella atlantae CCUG 66109.</title>
        <authorList>
            <person name="Salva-Serra F."/>
            <person name="Engstrom-Jakobsson H."/>
            <person name="Thorell K."/>
            <person name="Gonzales-Siles L."/>
            <person name="Karlsson R."/>
            <person name="Boulund F."/>
            <person name="Engstrand L."/>
            <person name="Kristiansson E."/>
            <person name="Moore E."/>
        </authorList>
    </citation>
    <scope>NUCLEOTIDE SEQUENCE [LARGE SCALE GENOMIC DNA]</scope>
    <source>
        <strain evidence="1 2">CCUG 66109</strain>
    </source>
</reference>
<sequence>MTFVLKHKDIVNPNKTASKEFTHDSGLTVSFKSFLTPSFQRAYSLITAKMNAETSQSLTIESISKQAFNDDTLSFDEALVVAIGEHLIADWNVVDENGDELPVTGKNLLLLLNQVDSASEIVQWCMDCTSDLAKSLADDLAYTKKKSSNVGNGKKSTQA</sequence>
<dbReference type="STRING" id="34059.A9308_00570"/>
<evidence type="ECO:0000313" key="2">
    <source>
        <dbReference type="Proteomes" id="UP000092508"/>
    </source>
</evidence>
<gene>
    <name evidence="1" type="ORF">A9308_00570</name>
</gene>
<evidence type="ECO:0000313" key="1">
    <source>
        <dbReference type="EMBL" id="OBX73737.1"/>
    </source>
</evidence>
<name>A0A1B8Q8Y4_9GAMM</name>
<proteinExistence type="predicted"/>
<protein>
    <submittedName>
        <fullName evidence="1">Uncharacterized protein</fullName>
    </submittedName>
</protein>
<dbReference type="EMBL" id="LZMZ01000051">
    <property type="protein sequence ID" value="OBX73737.1"/>
    <property type="molecule type" value="Genomic_DNA"/>
</dbReference>
<dbReference type="AlphaFoldDB" id="A0A1B8Q8Y4"/>
<accession>A0A1B8Q8Y4</accession>
<organism evidence="1 2">
    <name type="scientific">Faucicola atlantae</name>
    <dbReference type="NCBI Taxonomy" id="34059"/>
    <lineage>
        <taxon>Bacteria</taxon>
        <taxon>Pseudomonadati</taxon>
        <taxon>Pseudomonadota</taxon>
        <taxon>Gammaproteobacteria</taxon>
        <taxon>Moraxellales</taxon>
        <taxon>Moraxellaceae</taxon>
        <taxon>Faucicola</taxon>
    </lineage>
</organism>
<comment type="caution">
    <text evidence="1">The sequence shown here is derived from an EMBL/GenBank/DDBJ whole genome shotgun (WGS) entry which is preliminary data.</text>
</comment>